<dbReference type="PANTHER" id="PTHR42724:SF1">
    <property type="entry name" value="TETRAACYLDISACCHARIDE 4'-KINASE, MITOCHONDRIAL-RELATED"/>
    <property type="match status" value="1"/>
</dbReference>
<evidence type="ECO:0000256" key="10">
    <source>
        <dbReference type="ARBA" id="ARBA00022840"/>
    </source>
</evidence>
<dbReference type="HOGENOM" id="CLU_038816_2_0_0"/>
<evidence type="ECO:0000256" key="6">
    <source>
        <dbReference type="ARBA" id="ARBA00022556"/>
    </source>
</evidence>
<reference evidence="14 15" key="1">
    <citation type="journal article" date="2009" name="J. Bacteriol.">
        <title>Complete and draft genome sequences of six members of the Aquificales.</title>
        <authorList>
            <person name="Reysenbach A.L."/>
            <person name="Hamamura N."/>
            <person name="Podar M."/>
            <person name="Griffiths E."/>
            <person name="Ferreira S."/>
            <person name="Hochstein R."/>
            <person name="Heidelberg J."/>
            <person name="Johnson J."/>
            <person name="Mead D."/>
            <person name="Pohorille A."/>
            <person name="Sarmiento M."/>
            <person name="Schweighofer K."/>
            <person name="Seshadri R."/>
            <person name="Voytek M.A."/>
        </authorList>
    </citation>
    <scope>NUCLEOTIDE SEQUENCE [LARGE SCALE GENOMIC DNA]</scope>
    <source>
        <strain evidence="15">Az-Fu1 / DSM 15241 / OCM 825</strain>
    </source>
</reference>
<dbReference type="HAMAP" id="MF_00409">
    <property type="entry name" value="LpxK"/>
    <property type="match status" value="1"/>
</dbReference>
<dbReference type="STRING" id="204536.SULAZ_1148"/>
<dbReference type="Proteomes" id="UP000001369">
    <property type="component" value="Chromosome"/>
</dbReference>
<dbReference type="UniPathway" id="UPA00359">
    <property type="reaction ID" value="UER00482"/>
</dbReference>
<proteinExistence type="inferred from homology"/>
<dbReference type="InterPro" id="IPR003758">
    <property type="entry name" value="LpxK"/>
</dbReference>
<evidence type="ECO:0000256" key="12">
    <source>
        <dbReference type="ARBA" id="ARBA00029757"/>
    </source>
</evidence>
<name>C1DVI2_SULAA</name>
<evidence type="ECO:0000313" key="15">
    <source>
        <dbReference type="Proteomes" id="UP000001369"/>
    </source>
</evidence>
<keyword evidence="8 13" id="KW-0547">Nucleotide-binding</keyword>
<dbReference type="NCBIfam" id="TIGR00682">
    <property type="entry name" value="lpxK"/>
    <property type="match status" value="1"/>
</dbReference>
<keyword evidence="5 13" id="KW-0444">Lipid biosynthesis</keyword>
<evidence type="ECO:0000256" key="9">
    <source>
        <dbReference type="ARBA" id="ARBA00022777"/>
    </source>
</evidence>
<evidence type="ECO:0000313" key="14">
    <source>
        <dbReference type="EMBL" id="ACN99249.1"/>
    </source>
</evidence>
<evidence type="ECO:0000256" key="8">
    <source>
        <dbReference type="ARBA" id="ARBA00022741"/>
    </source>
</evidence>
<dbReference type="GO" id="GO:0009245">
    <property type="term" value="P:lipid A biosynthetic process"/>
    <property type="evidence" value="ECO:0007669"/>
    <property type="project" value="UniProtKB-UniRule"/>
</dbReference>
<gene>
    <name evidence="13 14" type="primary">lpxK</name>
    <name evidence="14" type="ordered locus">SULAZ_1148</name>
</gene>
<evidence type="ECO:0000256" key="11">
    <source>
        <dbReference type="ARBA" id="ARBA00023098"/>
    </source>
</evidence>
<keyword evidence="9 13" id="KW-0418">Kinase</keyword>
<comment type="pathway">
    <text evidence="2 13">Glycolipid biosynthesis; lipid IV(A) biosynthesis; lipid IV(A) from (3R)-3-hydroxytetradecanoyl-[acyl-carrier-protein] and UDP-N-acetyl-alpha-D-glucosamine: step 6/6.</text>
</comment>
<keyword evidence="6 13" id="KW-0441">Lipid A biosynthesis</keyword>
<sequence length="328" mass="38511">MYHRFLYPLSLIYGSLASLRRFLYQLDFLKKKQLPKKVISVGNLSVGGSGKTPLTIEIAQYLKSKGLNPVILSRGYKRKSKEPFLFCDENKDWETCGDEPYLMVKKGLKVVVGKDRYKAGLEYLKTSPVDVFVLDDGYQHYQLHRDLNILVIDATKPFWEDKLLPAGSLREPKSFYKFADCFIVNRFNLIEKKEDFIKHLKTYNKPFFITQESFQNLVDTKGNYKDISYLKGKSVVVFSGLGNNKQFFVALEHLSKEYGFFIEDFIPLPDHYDYEDFKVDKDKTYLTTEKDIIKIDNLENVYALSYKLTLPKEFYNFIEEKLWKQKTH</sequence>
<evidence type="ECO:0000256" key="2">
    <source>
        <dbReference type="ARBA" id="ARBA00004870"/>
    </source>
</evidence>
<dbReference type="KEGG" id="saf:SULAZ_1148"/>
<keyword evidence="10 13" id="KW-0067">ATP-binding</keyword>
<dbReference type="RefSeq" id="WP_012674567.1">
    <property type="nucleotide sequence ID" value="NC_012438.1"/>
</dbReference>
<dbReference type="GO" id="GO:0005886">
    <property type="term" value="C:plasma membrane"/>
    <property type="evidence" value="ECO:0007669"/>
    <property type="project" value="TreeGrafter"/>
</dbReference>
<dbReference type="GO" id="GO:0009244">
    <property type="term" value="P:lipopolysaccharide core region biosynthetic process"/>
    <property type="evidence" value="ECO:0007669"/>
    <property type="project" value="TreeGrafter"/>
</dbReference>
<keyword evidence="7 13" id="KW-0808">Transferase</keyword>
<dbReference type="EMBL" id="CP001229">
    <property type="protein sequence ID" value="ACN99249.1"/>
    <property type="molecule type" value="Genomic_DNA"/>
</dbReference>
<dbReference type="SUPFAM" id="SSF52540">
    <property type="entry name" value="P-loop containing nucleoside triphosphate hydrolases"/>
    <property type="match status" value="1"/>
</dbReference>
<evidence type="ECO:0000256" key="13">
    <source>
        <dbReference type="HAMAP-Rule" id="MF_00409"/>
    </source>
</evidence>
<evidence type="ECO:0000256" key="1">
    <source>
        <dbReference type="ARBA" id="ARBA00002274"/>
    </source>
</evidence>
<organism evidence="14 15">
    <name type="scientific">Sulfurihydrogenibium azorense (strain DSM 15241 / OCM 825 / Az-Fu1)</name>
    <dbReference type="NCBI Taxonomy" id="204536"/>
    <lineage>
        <taxon>Bacteria</taxon>
        <taxon>Pseudomonadati</taxon>
        <taxon>Aquificota</taxon>
        <taxon>Aquificia</taxon>
        <taxon>Aquificales</taxon>
        <taxon>Hydrogenothermaceae</taxon>
        <taxon>Sulfurihydrogenibium</taxon>
    </lineage>
</organism>
<keyword evidence="15" id="KW-1185">Reference proteome</keyword>
<comment type="similarity">
    <text evidence="13">Belongs to the LpxK family.</text>
</comment>
<keyword evidence="11 13" id="KW-0443">Lipid metabolism</keyword>
<dbReference type="eggNOG" id="COG1663">
    <property type="taxonomic scope" value="Bacteria"/>
</dbReference>
<comment type="catalytic activity">
    <reaction evidence="13">
        <text>a lipid A disaccharide + ATP = a lipid IVA + ADP + H(+)</text>
        <dbReference type="Rhea" id="RHEA:67840"/>
        <dbReference type="ChEBI" id="CHEBI:15378"/>
        <dbReference type="ChEBI" id="CHEBI:30616"/>
        <dbReference type="ChEBI" id="CHEBI:176343"/>
        <dbReference type="ChEBI" id="CHEBI:176425"/>
        <dbReference type="ChEBI" id="CHEBI:456216"/>
        <dbReference type="EC" id="2.7.1.130"/>
    </reaction>
</comment>
<dbReference type="InterPro" id="IPR027417">
    <property type="entry name" value="P-loop_NTPase"/>
</dbReference>
<dbReference type="GO" id="GO:0009029">
    <property type="term" value="F:lipid-A 4'-kinase activity"/>
    <property type="evidence" value="ECO:0007669"/>
    <property type="project" value="UniProtKB-UniRule"/>
</dbReference>
<accession>C1DVI2</accession>
<dbReference type="EC" id="2.7.1.130" evidence="3 13"/>
<dbReference type="AlphaFoldDB" id="C1DVI2"/>
<dbReference type="PANTHER" id="PTHR42724">
    <property type="entry name" value="TETRAACYLDISACCHARIDE 4'-KINASE"/>
    <property type="match status" value="1"/>
</dbReference>
<evidence type="ECO:0000256" key="3">
    <source>
        <dbReference type="ARBA" id="ARBA00012071"/>
    </source>
</evidence>
<feature type="binding site" evidence="13">
    <location>
        <begin position="45"/>
        <end position="52"/>
    </location>
    <ligand>
        <name>ATP</name>
        <dbReference type="ChEBI" id="CHEBI:30616"/>
    </ligand>
</feature>
<evidence type="ECO:0000256" key="5">
    <source>
        <dbReference type="ARBA" id="ARBA00022516"/>
    </source>
</evidence>
<protein>
    <recommendedName>
        <fullName evidence="4 13">Tetraacyldisaccharide 4'-kinase</fullName>
        <ecNumber evidence="3 13">2.7.1.130</ecNumber>
    </recommendedName>
    <alternativeName>
        <fullName evidence="12 13">Lipid A 4'-kinase</fullName>
    </alternativeName>
</protein>
<dbReference type="Pfam" id="PF02606">
    <property type="entry name" value="LpxK"/>
    <property type="match status" value="1"/>
</dbReference>
<dbReference type="GO" id="GO:0005524">
    <property type="term" value="F:ATP binding"/>
    <property type="evidence" value="ECO:0007669"/>
    <property type="project" value="UniProtKB-UniRule"/>
</dbReference>
<comment type="function">
    <text evidence="1 13">Transfers the gamma-phosphate of ATP to the 4'-position of a tetraacyldisaccharide 1-phosphate intermediate (termed DS-1-P) to form tetraacyldisaccharide 1,4'-bis-phosphate (lipid IVA).</text>
</comment>
<evidence type="ECO:0000256" key="4">
    <source>
        <dbReference type="ARBA" id="ARBA00016436"/>
    </source>
</evidence>
<evidence type="ECO:0000256" key="7">
    <source>
        <dbReference type="ARBA" id="ARBA00022679"/>
    </source>
</evidence>
<dbReference type="OrthoDB" id="9789797at2"/>